<name>A0ABP9Q761_9RHOO</name>
<dbReference type="InterPro" id="IPR012127">
    <property type="entry name" value="Cyt_c_prime"/>
</dbReference>
<dbReference type="RefSeq" id="WP_345530844.1">
    <property type="nucleotide sequence ID" value="NZ_BAABLD010000001.1"/>
</dbReference>
<dbReference type="Pfam" id="PF01322">
    <property type="entry name" value="Cytochrom_C_2"/>
    <property type="match status" value="1"/>
</dbReference>
<evidence type="ECO:0000256" key="1">
    <source>
        <dbReference type="ARBA" id="ARBA00022448"/>
    </source>
</evidence>
<dbReference type="SUPFAM" id="SSF47175">
    <property type="entry name" value="Cytochromes"/>
    <property type="match status" value="1"/>
</dbReference>
<proteinExistence type="predicted"/>
<dbReference type="PIRSF" id="PIRSF000027">
    <property type="entry name" value="Cytc_c_prime"/>
    <property type="match status" value="1"/>
</dbReference>
<keyword evidence="3" id="KW-0479">Metal-binding</keyword>
<accession>A0ABP9Q761</accession>
<keyword evidence="8" id="KW-1185">Reference proteome</keyword>
<keyword evidence="5" id="KW-0408">Iron</keyword>
<feature type="chain" id="PRO_5046460992" evidence="6">
    <location>
        <begin position="22"/>
        <end position="150"/>
    </location>
</feature>
<dbReference type="Gene3D" id="1.20.120.10">
    <property type="entry name" value="Cytochrome c/b562"/>
    <property type="match status" value="1"/>
</dbReference>
<keyword evidence="6" id="KW-0732">Signal</keyword>
<dbReference type="InterPro" id="IPR010980">
    <property type="entry name" value="Cyt_c/b562"/>
</dbReference>
<evidence type="ECO:0000313" key="8">
    <source>
        <dbReference type="Proteomes" id="UP001500547"/>
    </source>
</evidence>
<evidence type="ECO:0000256" key="6">
    <source>
        <dbReference type="SAM" id="SignalP"/>
    </source>
</evidence>
<evidence type="ECO:0000256" key="4">
    <source>
        <dbReference type="ARBA" id="ARBA00022982"/>
    </source>
</evidence>
<gene>
    <name evidence="7" type="ORF">GCM10025770_00860</name>
</gene>
<evidence type="ECO:0000313" key="7">
    <source>
        <dbReference type="EMBL" id="GAA5157525.1"/>
    </source>
</evidence>
<dbReference type="EMBL" id="BAABLD010000001">
    <property type="protein sequence ID" value="GAA5157525.1"/>
    <property type="molecule type" value="Genomic_DNA"/>
</dbReference>
<dbReference type="PROSITE" id="PS51009">
    <property type="entry name" value="CYTCII"/>
    <property type="match status" value="1"/>
</dbReference>
<keyword evidence="4" id="KW-0249">Electron transport</keyword>
<feature type="signal peptide" evidence="6">
    <location>
        <begin position="1"/>
        <end position="21"/>
    </location>
</feature>
<dbReference type="Proteomes" id="UP001500547">
    <property type="component" value="Unassembled WGS sequence"/>
</dbReference>
<organism evidence="7 8">
    <name type="scientific">Viridibacterium curvum</name>
    <dbReference type="NCBI Taxonomy" id="1101404"/>
    <lineage>
        <taxon>Bacteria</taxon>
        <taxon>Pseudomonadati</taxon>
        <taxon>Pseudomonadota</taxon>
        <taxon>Betaproteobacteria</taxon>
        <taxon>Rhodocyclales</taxon>
        <taxon>Rhodocyclaceae</taxon>
        <taxon>Viridibacterium</taxon>
    </lineage>
</organism>
<protein>
    <submittedName>
        <fullName evidence="7">Cytochrome c</fullName>
    </submittedName>
</protein>
<keyword evidence="1" id="KW-0813">Transport</keyword>
<keyword evidence="2" id="KW-0349">Heme</keyword>
<evidence type="ECO:0000256" key="5">
    <source>
        <dbReference type="ARBA" id="ARBA00023004"/>
    </source>
</evidence>
<sequence length="150" mass="15663">MKIRNVVVAALAALTASAAFAQAKPEDQIRLRQGGLQLLAKNVGALAAVAKGDVPFNKEAVTARAEYVNMLAQDITSSGFGAGSDKGWQTRANPKIWSDAEGFKAAAGKLTAATAKLATVADLNGLKAAVSELQGTCKNCHDNYRDSSYH</sequence>
<dbReference type="InterPro" id="IPR002321">
    <property type="entry name" value="Cyt_c_II"/>
</dbReference>
<evidence type="ECO:0000256" key="3">
    <source>
        <dbReference type="ARBA" id="ARBA00022723"/>
    </source>
</evidence>
<comment type="caution">
    <text evidence="7">The sequence shown here is derived from an EMBL/GenBank/DDBJ whole genome shotgun (WGS) entry which is preliminary data.</text>
</comment>
<reference evidence="8" key="1">
    <citation type="journal article" date="2019" name="Int. J. Syst. Evol. Microbiol.">
        <title>The Global Catalogue of Microorganisms (GCM) 10K type strain sequencing project: providing services to taxonomists for standard genome sequencing and annotation.</title>
        <authorList>
            <consortium name="The Broad Institute Genomics Platform"/>
            <consortium name="The Broad Institute Genome Sequencing Center for Infectious Disease"/>
            <person name="Wu L."/>
            <person name="Ma J."/>
        </authorList>
    </citation>
    <scope>NUCLEOTIDE SEQUENCE [LARGE SCALE GENOMIC DNA]</scope>
    <source>
        <strain evidence="8">JCM 18715</strain>
    </source>
</reference>
<evidence type="ECO:0000256" key="2">
    <source>
        <dbReference type="ARBA" id="ARBA00022617"/>
    </source>
</evidence>